<keyword evidence="3" id="KW-1185">Reference proteome</keyword>
<protein>
    <recommendedName>
        <fullName evidence="4">EF-hand domain-containing protein</fullName>
    </recommendedName>
</protein>
<proteinExistence type="predicted"/>
<evidence type="ECO:0000313" key="3">
    <source>
        <dbReference type="Proteomes" id="UP000501003"/>
    </source>
</evidence>
<dbReference type="EMBL" id="CP054056">
    <property type="protein sequence ID" value="QKJ25108.1"/>
    <property type="molecule type" value="Genomic_DNA"/>
</dbReference>
<dbReference type="Proteomes" id="UP000501003">
    <property type="component" value="Chromosome"/>
</dbReference>
<evidence type="ECO:0000256" key="1">
    <source>
        <dbReference type="SAM" id="SignalP"/>
    </source>
</evidence>
<accession>A0A7D4QFZ9</accession>
<reference evidence="2 3" key="1">
    <citation type="submission" date="2020-05" db="EMBL/GenBank/DDBJ databases">
        <title>Aquirufa sp. strain 15G-AUS-rot a new Aquirufa species.</title>
        <authorList>
            <person name="Pitt A."/>
            <person name="Hahn M.W."/>
        </authorList>
    </citation>
    <scope>NUCLEOTIDE SEQUENCE [LARGE SCALE GENOMIC DNA]</scope>
    <source>
        <strain evidence="2 3">15G-AUS-rot</strain>
    </source>
</reference>
<organism evidence="2 3">
    <name type="scientific">Aquiluna borgnonia</name>
    <dbReference type="NCBI Taxonomy" id="2499157"/>
    <lineage>
        <taxon>Bacteria</taxon>
        <taxon>Bacillati</taxon>
        <taxon>Actinomycetota</taxon>
        <taxon>Actinomycetes</taxon>
        <taxon>Micrococcales</taxon>
        <taxon>Microbacteriaceae</taxon>
        <taxon>Luna cluster</taxon>
        <taxon>Luna-1 subcluster</taxon>
        <taxon>Aquiluna</taxon>
    </lineage>
</organism>
<gene>
    <name evidence="2" type="ORF">HRU87_02605</name>
</gene>
<sequence>MVGLNLRRKKLLSATIALFTSMSAGAAAYPGDVSLSPEVGSSAGLQVTATIDGDERDCVGISTIMISETSLTAQEVSRQIPLDNPSPWITLGYLAGMEPVNLRDFFITNYEGVEPRAIRPFTELNGELFVTPEYEDIWANPNYPTGIDPYNLLSHFDRADTDDDGKLTASDVSPLEILRRTYTTSSTDLIYDASSCEGSDQLALLEASRLPLEAIPSEEIGSESATWVNVEEDDELDVALFPGQIAGYSFLATSIGPFGEQQLPLCNEFGPECAPQWAVDLLYRDAKLVRGSSPEEYPYFEWISLDESGVVPVQVSFELFGSGVDFELRTMYWFQLSLMPEGMDLMAVLNYLE</sequence>
<name>A0A7D4QFZ9_9MICO</name>
<keyword evidence="1" id="KW-0732">Signal</keyword>
<dbReference type="AlphaFoldDB" id="A0A7D4QFZ9"/>
<dbReference type="KEGG" id="aqg:HRU87_02605"/>
<feature type="signal peptide" evidence="1">
    <location>
        <begin position="1"/>
        <end position="26"/>
    </location>
</feature>
<dbReference type="RefSeq" id="WP_173493405.1">
    <property type="nucleotide sequence ID" value="NZ_CP054056.1"/>
</dbReference>
<feature type="chain" id="PRO_5039544340" description="EF-hand domain-containing protein" evidence="1">
    <location>
        <begin position="27"/>
        <end position="353"/>
    </location>
</feature>
<evidence type="ECO:0000313" key="2">
    <source>
        <dbReference type="EMBL" id="QKJ25108.1"/>
    </source>
</evidence>
<evidence type="ECO:0008006" key="4">
    <source>
        <dbReference type="Google" id="ProtNLM"/>
    </source>
</evidence>